<feature type="signal peptide" evidence="2">
    <location>
        <begin position="1"/>
        <end position="24"/>
    </location>
</feature>
<evidence type="ECO:0000256" key="2">
    <source>
        <dbReference type="SAM" id="SignalP"/>
    </source>
</evidence>
<organism evidence="3 4">
    <name type="scientific">Ditylenchus destructor</name>
    <dbReference type="NCBI Taxonomy" id="166010"/>
    <lineage>
        <taxon>Eukaryota</taxon>
        <taxon>Metazoa</taxon>
        <taxon>Ecdysozoa</taxon>
        <taxon>Nematoda</taxon>
        <taxon>Chromadorea</taxon>
        <taxon>Rhabditida</taxon>
        <taxon>Tylenchina</taxon>
        <taxon>Tylenchomorpha</taxon>
        <taxon>Sphaerularioidea</taxon>
        <taxon>Anguinidae</taxon>
        <taxon>Anguininae</taxon>
        <taxon>Ditylenchus</taxon>
    </lineage>
</organism>
<feature type="region of interest" description="Disordered" evidence="1">
    <location>
        <begin position="30"/>
        <end position="55"/>
    </location>
</feature>
<dbReference type="EMBL" id="JAKKPZ010000058">
    <property type="protein sequence ID" value="KAI1705259.1"/>
    <property type="molecule type" value="Genomic_DNA"/>
</dbReference>
<keyword evidence="4" id="KW-1185">Reference proteome</keyword>
<protein>
    <submittedName>
        <fullName evidence="3">Uncharacterized protein</fullName>
    </submittedName>
</protein>
<evidence type="ECO:0000313" key="3">
    <source>
        <dbReference type="EMBL" id="KAI1705259.1"/>
    </source>
</evidence>
<feature type="chain" id="PRO_5042068585" evidence="2">
    <location>
        <begin position="25"/>
        <end position="69"/>
    </location>
</feature>
<sequence>MFSFKCLLAIGFMYLAMHISKLRAEEIPEYDPEYDPDKEDPVTEDPVTEDPRKQNGKECTALAKNVCFN</sequence>
<dbReference type="AlphaFoldDB" id="A0AAD4MYC9"/>
<dbReference type="Proteomes" id="UP001201812">
    <property type="component" value="Unassembled WGS sequence"/>
</dbReference>
<name>A0AAD4MYC9_9BILA</name>
<feature type="compositionally biased region" description="Acidic residues" evidence="1">
    <location>
        <begin position="30"/>
        <end position="48"/>
    </location>
</feature>
<evidence type="ECO:0000256" key="1">
    <source>
        <dbReference type="SAM" id="MobiDB-lite"/>
    </source>
</evidence>
<comment type="caution">
    <text evidence="3">The sequence shown here is derived from an EMBL/GenBank/DDBJ whole genome shotgun (WGS) entry which is preliminary data.</text>
</comment>
<reference evidence="3" key="1">
    <citation type="submission" date="2022-01" db="EMBL/GenBank/DDBJ databases">
        <title>Genome Sequence Resource for Two Populations of Ditylenchus destructor, the Migratory Endoparasitic Phytonematode.</title>
        <authorList>
            <person name="Zhang H."/>
            <person name="Lin R."/>
            <person name="Xie B."/>
        </authorList>
    </citation>
    <scope>NUCLEOTIDE SEQUENCE</scope>
    <source>
        <strain evidence="3">BazhouSP</strain>
    </source>
</reference>
<keyword evidence="2" id="KW-0732">Signal</keyword>
<gene>
    <name evidence="3" type="ORF">DdX_13727</name>
</gene>
<proteinExistence type="predicted"/>
<evidence type="ECO:0000313" key="4">
    <source>
        <dbReference type="Proteomes" id="UP001201812"/>
    </source>
</evidence>
<accession>A0AAD4MYC9</accession>